<evidence type="ECO:0000313" key="4">
    <source>
        <dbReference type="Proteomes" id="UP000193922"/>
    </source>
</evidence>
<name>A0A1Y1VY89_9FUNG</name>
<sequence length="574" mass="62504">MRGGHLRLSWRRGSHLLARSNSMRITTYLTPLRFCTTPVSRRLALSIPSASPYLHCFFIYTHAMMPSPKDSFFGVDSKQSAHPYDEPTLGTDGAMGHDYRDMAGPSRELPPAYTEHDPQSHAAAAGPPMLPQRNTAPLFYMAPPAPPHRVATMSPLVPPLPQRSTSTRSMPVSISPSNTPGPTLAPSSTHITDAWSTVLDGTEIELRSPKELLATHVFDCSRPIFIHSTLESRANLTIIADTELANQDSVRVVAHLVGKSSGIQDRVNVAVQVNKNGEFDFWVSTSGTFWSKPPQCQITVYMPPTVVRPHPGIRAETPCGRIEMTAVSNIDFEYLRLYSNLCEISLSNITCRSALLVTGSAKIDVSNSKITDVLKAHTVADTLAFENLAAGTIFAITTKGAVSMTNITAGSITAETSSSNIKTQNVNAGTAFFKTNGATIDVNGIKANSLRIATSDSRIEGKWTVRDMLDISTTKRRIEGSVELTEPHLPVKMRFSTTDARINVTLPGNSFRGIVDARTVDSSVSVEVKKKKLRVVPELHKLVDDKPYKRVMVGSGVHDFAATTTNSKIDIKLA</sequence>
<reference evidence="3 4" key="1">
    <citation type="submission" date="2016-07" db="EMBL/GenBank/DDBJ databases">
        <title>Pervasive Adenine N6-methylation of Active Genes in Fungi.</title>
        <authorList>
            <consortium name="DOE Joint Genome Institute"/>
            <person name="Mondo S.J."/>
            <person name="Dannebaum R.O."/>
            <person name="Kuo R.C."/>
            <person name="Labutti K."/>
            <person name="Haridas S."/>
            <person name="Kuo A."/>
            <person name="Salamov A."/>
            <person name="Ahrendt S.R."/>
            <person name="Lipzen A."/>
            <person name="Sullivan W."/>
            <person name="Andreopoulos W.B."/>
            <person name="Clum A."/>
            <person name="Lindquist E."/>
            <person name="Daum C."/>
            <person name="Ramamoorthy G.K."/>
            <person name="Gryganskyi A."/>
            <person name="Culley D."/>
            <person name="Magnuson J.K."/>
            <person name="James T.Y."/>
            <person name="O'Malley M.A."/>
            <person name="Stajich J.E."/>
            <person name="Spatafora J.W."/>
            <person name="Visel A."/>
            <person name="Grigoriev I.V."/>
        </authorList>
    </citation>
    <scope>NUCLEOTIDE SEQUENCE [LARGE SCALE GENOMIC DNA]</scope>
    <source>
        <strain evidence="3 4">ATCC 12442</strain>
    </source>
</reference>
<feature type="region of interest" description="Disordered" evidence="1">
    <location>
        <begin position="161"/>
        <end position="188"/>
    </location>
</feature>
<evidence type="ECO:0000256" key="1">
    <source>
        <dbReference type="SAM" id="MobiDB-lite"/>
    </source>
</evidence>
<dbReference type="OrthoDB" id="5570013at2759"/>
<dbReference type="AlphaFoldDB" id="A0A1Y1VY89"/>
<dbReference type="Proteomes" id="UP000193922">
    <property type="component" value="Unassembled WGS sequence"/>
</dbReference>
<evidence type="ECO:0000313" key="3">
    <source>
        <dbReference type="EMBL" id="ORX66203.1"/>
    </source>
</evidence>
<feature type="region of interest" description="Disordered" evidence="1">
    <location>
        <begin position="104"/>
        <end position="124"/>
    </location>
</feature>
<dbReference type="GeneID" id="63808674"/>
<accession>A0A1Y1VY89</accession>
<organism evidence="3 4">
    <name type="scientific">Linderina pennispora</name>
    <dbReference type="NCBI Taxonomy" id="61395"/>
    <lineage>
        <taxon>Eukaryota</taxon>
        <taxon>Fungi</taxon>
        <taxon>Fungi incertae sedis</taxon>
        <taxon>Zoopagomycota</taxon>
        <taxon>Kickxellomycotina</taxon>
        <taxon>Kickxellomycetes</taxon>
        <taxon>Kickxellales</taxon>
        <taxon>Kickxellaceae</taxon>
        <taxon>Linderina</taxon>
    </lineage>
</organism>
<dbReference type="RefSeq" id="XP_040740230.1">
    <property type="nucleotide sequence ID" value="XM_040892026.1"/>
</dbReference>
<comment type="caution">
    <text evidence="3">The sequence shown here is derived from an EMBL/GenBank/DDBJ whole genome shotgun (WGS) entry which is preliminary data.</text>
</comment>
<protein>
    <recommendedName>
        <fullName evidence="2">DUF4097 domain-containing protein</fullName>
    </recommendedName>
</protein>
<dbReference type="InterPro" id="IPR025164">
    <property type="entry name" value="Toastrack_DUF4097"/>
</dbReference>
<dbReference type="EMBL" id="MCFD01000017">
    <property type="protein sequence ID" value="ORX66203.1"/>
    <property type="molecule type" value="Genomic_DNA"/>
</dbReference>
<feature type="compositionally biased region" description="Polar residues" evidence="1">
    <location>
        <begin position="162"/>
        <end position="188"/>
    </location>
</feature>
<feature type="domain" description="DUF4097" evidence="2">
    <location>
        <begin position="398"/>
        <end position="530"/>
    </location>
</feature>
<keyword evidence="4" id="KW-1185">Reference proteome</keyword>
<dbReference type="Pfam" id="PF13349">
    <property type="entry name" value="DUF4097"/>
    <property type="match status" value="1"/>
</dbReference>
<proteinExistence type="predicted"/>
<evidence type="ECO:0000259" key="2">
    <source>
        <dbReference type="Pfam" id="PF13349"/>
    </source>
</evidence>
<gene>
    <name evidence="3" type="ORF">DL89DRAFT_73471</name>
</gene>